<dbReference type="SUPFAM" id="SSF53098">
    <property type="entry name" value="Ribonuclease H-like"/>
    <property type="match status" value="1"/>
</dbReference>
<evidence type="ECO:0000313" key="3">
    <source>
        <dbReference type="EMBL" id="MBD2615905.1"/>
    </source>
</evidence>
<organism evidence="3 4">
    <name type="scientific">Nostoc punctiforme FACHB-252</name>
    <dbReference type="NCBI Taxonomy" id="1357509"/>
    <lineage>
        <taxon>Bacteria</taxon>
        <taxon>Bacillati</taxon>
        <taxon>Cyanobacteriota</taxon>
        <taxon>Cyanophyceae</taxon>
        <taxon>Nostocales</taxon>
        <taxon>Nostocaceae</taxon>
        <taxon>Nostoc</taxon>
    </lineage>
</organism>
<feature type="domain" description="Transposase IS701-like DDE" evidence="2">
    <location>
        <begin position="35"/>
        <end position="219"/>
    </location>
</feature>
<name>A0ABR8HLN6_NOSPU</name>
<dbReference type="EMBL" id="JACJTC010000034">
    <property type="protein sequence ID" value="MBD2615905.1"/>
    <property type="molecule type" value="Genomic_DNA"/>
</dbReference>
<gene>
    <name evidence="3" type="ORF">H6G94_32445</name>
</gene>
<dbReference type="NCBIfam" id="NF041680">
    <property type="entry name" value="transp_NF041680"/>
    <property type="match status" value="1"/>
</dbReference>
<evidence type="ECO:0000313" key="4">
    <source>
        <dbReference type="Proteomes" id="UP000606396"/>
    </source>
</evidence>
<protein>
    <submittedName>
        <fullName evidence="3">Transposase</fullName>
    </submittedName>
</protein>
<feature type="region of interest" description="Disordered" evidence="1">
    <location>
        <begin position="363"/>
        <end position="388"/>
    </location>
</feature>
<dbReference type="InterPro" id="IPR038721">
    <property type="entry name" value="IS701-like_DDE_dom"/>
</dbReference>
<proteinExistence type="predicted"/>
<sequence length="408" mass="47809">MDAILLTRNVYSLADLSMCPVFRRQWSSIYEAIQDTRPQRQKLMRLYSEKIPNFGRIVLAGDHTAWSRPDAPTLRERTYEHYTQGGRGGRPITPGYGYSTIAWIPEIEGSWALPLRHERITSWENPIDKAVWQLKQVCQSLPSRPITLWDIEYGCAPFVNKTADIKADKLMRLRSNLCLWGEPPKYSGRGKPRVHGDKFKLNDVTTWSEPEQTIEQQDAKLGKLRIRFWTRKHFRLSPHHPMSIILVERLLEDGSPRVNKPMWLAFVGEEIPSLSQLWKLYLRRFAVDHWYRFLKQRLHWTLPKLATPQQCDRWSDLMPLMTWELWLARDIVNDNPLPWQKQMTQLTPGRVAQAMPAILVRVSTPSIPPKPRGKSPGWKKGQSRQRRIRYPIVKKRTSCLRRTEPQPA</sequence>
<evidence type="ECO:0000259" key="2">
    <source>
        <dbReference type="Pfam" id="PF13546"/>
    </source>
</evidence>
<reference evidence="3 4" key="1">
    <citation type="journal article" date="2020" name="ISME J.">
        <title>Comparative genomics reveals insights into cyanobacterial evolution and habitat adaptation.</title>
        <authorList>
            <person name="Chen M.Y."/>
            <person name="Teng W.K."/>
            <person name="Zhao L."/>
            <person name="Hu C.X."/>
            <person name="Zhou Y.K."/>
            <person name="Han B.P."/>
            <person name="Song L.R."/>
            <person name="Shu W.S."/>
        </authorList>
    </citation>
    <scope>NUCLEOTIDE SEQUENCE [LARGE SCALE GENOMIC DNA]</scope>
    <source>
        <strain evidence="3 4">FACHB-252</strain>
    </source>
</reference>
<dbReference type="InterPro" id="IPR012337">
    <property type="entry name" value="RNaseH-like_sf"/>
</dbReference>
<keyword evidence="4" id="KW-1185">Reference proteome</keyword>
<comment type="caution">
    <text evidence="3">The sequence shown here is derived from an EMBL/GenBank/DDBJ whole genome shotgun (WGS) entry which is preliminary data.</text>
</comment>
<accession>A0ABR8HLN6</accession>
<dbReference type="Pfam" id="PF13546">
    <property type="entry name" value="DDE_5"/>
    <property type="match status" value="1"/>
</dbReference>
<dbReference type="RefSeq" id="WP_185563725.1">
    <property type="nucleotide sequence ID" value="NZ_JACJTC010000034.1"/>
</dbReference>
<dbReference type="Proteomes" id="UP000606396">
    <property type="component" value="Unassembled WGS sequence"/>
</dbReference>
<evidence type="ECO:0000256" key="1">
    <source>
        <dbReference type="SAM" id="MobiDB-lite"/>
    </source>
</evidence>